<protein>
    <recommendedName>
        <fullName evidence="3">Tetratricopeptide repeat protein</fullName>
    </recommendedName>
</protein>
<dbReference type="SUPFAM" id="SSF52540">
    <property type="entry name" value="P-loop containing nucleoside triphosphate hydrolases"/>
    <property type="match status" value="1"/>
</dbReference>
<comment type="caution">
    <text evidence="1">The sequence shown here is derived from an EMBL/GenBank/DDBJ whole genome shotgun (WGS) entry which is preliminary data.</text>
</comment>
<evidence type="ECO:0000313" key="1">
    <source>
        <dbReference type="EMBL" id="RKN35546.1"/>
    </source>
</evidence>
<sequence>MYRSRTAPAGVWMGPLPAQAPAFQPRGDLRAGVDAARAEGRDVVLASADGRPGGVGTTQLAAWYAHQAVRDRADLVVWVDPTGPEAVMSAFAMAAALVGAPGRGETDPEEDARALLDWLNDTDRTWLIVFDGITDPEQVAEWWPQRHSPTGWFLATTRLPGPIASSGRAATVEVGVFSAQESRAYFTARLAGVGGDAIDDVAARLGQLPLALSHAAAYMVNEGVDCREYLVRLADQSPDQDAVAAGVSLAAEAANGQEPVGLALPLLRLAATLDPAAHPGAIWDAPEVARYLADQCTATGGPEYVDSAEAARAAAVLQAYGLLSVDPMNPIWTVRMHGDTAAAVRAATPTTVHRAAAQAAADAVLRIWPDPDDYPDGAAYVAVLRGNAAVLAGQEGDPLWHPEGHELLFRAGMSLSMAELHDAAERYWRMLVDGGERVLGPEHDDVLGARRHVATAMVGQGRADEALPLLRRLVASLTEANGERDETTLSALEHLAVAATASGQTREGVQVAERLVAGRNAVDGPQDEKTLKASWILATCYRFDGRPDDAITSIQPVVAGYSAMWGLEHPDTWAVRQMLAALRAESRAVGGTDPKAHSADA</sequence>
<dbReference type="Proteomes" id="UP000275865">
    <property type="component" value="Unassembled WGS sequence"/>
</dbReference>
<dbReference type="InterPro" id="IPR053137">
    <property type="entry name" value="NLR-like"/>
</dbReference>
<dbReference type="Gene3D" id="1.25.40.10">
    <property type="entry name" value="Tetratricopeptide repeat domain"/>
    <property type="match status" value="1"/>
</dbReference>
<evidence type="ECO:0008006" key="3">
    <source>
        <dbReference type="Google" id="ProtNLM"/>
    </source>
</evidence>
<accession>A0A3A9YMA7</accession>
<reference evidence="1 2" key="1">
    <citation type="submission" date="2018-09" db="EMBL/GenBank/DDBJ databases">
        <title>Micromonospora sp. nov. MS1-9, isolated from a root of Musa sp.</title>
        <authorList>
            <person name="Kuncharoen N."/>
            <person name="Kudo T."/>
            <person name="Ohkuma M."/>
            <person name="Yuki M."/>
            <person name="Tanasupawat S."/>
        </authorList>
    </citation>
    <scope>NUCLEOTIDE SEQUENCE [LARGE SCALE GENOMIC DNA]</scope>
    <source>
        <strain evidence="1 2">MS1-9</strain>
    </source>
</reference>
<gene>
    <name evidence="1" type="ORF">D7044_05195</name>
</gene>
<name>A0A3A9YMA7_9ACTN</name>
<organism evidence="1 2">
    <name type="scientific">Micromonospora musae</name>
    <dbReference type="NCBI Taxonomy" id="1894970"/>
    <lineage>
        <taxon>Bacteria</taxon>
        <taxon>Bacillati</taxon>
        <taxon>Actinomycetota</taxon>
        <taxon>Actinomycetes</taxon>
        <taxon>Micromonosporales</taxon>
        <taxon>Micromonosporaceae</taxon>
        <taxon>Micromonospora</taxon>
    </lineage>
</organism>
<dbReference type="InterPro" id="IPR027417">
    <property type="entry name" value="P-loop_NTPase"/>
</dbReference>
<dbReference type="InterPro" id="IPR011990">
    <property type="entry name" value="TPR-like_helical_dom_sf"/>
</dbReference>
<dbReference type="PANTHER" id="PTHR46082">
    <property type="entry name" value="ATP/GTP-BINDING PROTEIN-RELATED"/>
    <property type="match status" value="1"/>
</dbReference>
<proteinExistence type="predicted"/>
<dbReference type="EMBL" id="RAZT01000002">
    <property type="protein sequence ID" value="RKN35546.1"/>
    <property type="molecule type" value="Genomic_DNA"/>
</dbReference>
<dbReference type="AlphaFoldDB" id="A0A3A9YMA7"/>
<dbReference type="PANTHER" id="PTHR46082:SF6">
    <property type="entry name" value="AAA+ ATPASE DOMAIN-CONTAINING PROTEIN-RELATED"/>
    <property type="match status" value="1"/>
</dbReference>
<dbReference type="Gene3D" id="3.40.50.300">
    <property type="entry name" value="P-loop containing nucleotide triphosphate hydrolases"/>
    <property type="match status" value="1"/>
</dbReference>
<dbReference type="SUPFAM" id="SSF48452">
    <property type="entry name" value="TPR-like"/>
    <property type="match status" value="1"/>
</dbReference>
<evidence type="ECO:0000313" key="2">
    <source>
        <dbReference type="Proteomes" id="UP000275865"/>
    </source>
</evidence>